<reference evidence="2" key="1">
    <citation type="journal article" date="2022" name="bioRxiv">
        <title>Sequencing and chromosome-scale assembly of the giantPleurodeles waltlgenome.</title>
        <authorList>
            <person name="Brown T."/>
            <person name="Elewa A."/>
            <person name="Iarovenko S."/>
            <person name="Subramanian E."/>
            <person name="Araus A.J."/>
            <person name="Petzold A."/>
            <person name="Susuki M."/>
            <person name="Suzuki K.-i.T."/>
            <person name="Hayashi T."/>
            <person name="Toyoda A."/>
            <person name="Oliveira C."/>
            <person name="Osipova E."/>
            <person name="Leigh N.D."/>
            <person name="Simon A."/>
            <person name="Yun M.H."/>
        </authorList>
    </citation>
    <scope>NUCLEOTIDE SEQUENCE</scope>
    <source>
        <strain evidence="2">20211129_DDA</strain>
        <tissue evidence="2">Liver</tissue>
    </source>
</reference>
<evidence type="ECO:0000313" key="3">
    <source>
        <dbReference type="Proteomes" id="UP001066276"/>
    </source>
</evidence>
<evidence type="ECO:0000313" key="2">
    <source>
        <dbReference type="EMBL" id="KAJ1207163.1"/>
    </source>
</evidence>
<evidence type="ECO:0000256" key="1">
    <source>
        <dbReference type="SAM" id="MobiDB-lite"/>
    </source>
</evidence>
<dbReference type="Proteomes" id="UP001066276">
    <property type="component" value="Chromosome 1_2"/>
</dbReference>
<name>A0AAV7W0Z4_PLEWA</name>
<feature type="region of interest" description="Disordered" evidence="1">
    <location>
        <begin position="30"/>
        <end position="71"/>
    </location>
</feature>
<dbReference type="EMBL" id="JANPWB010000002">
    <property type="protein sequence ID" value="KAJ1207163.1"/>
    <property type="molecule type" value="Genomic_DNA"/>
</dbReference>
<protein>
    <submittedName>
        <fullName evidence="2">Uncharacterized protein</fullName>
    </submittedName>
</protein>
<feature type="compositionally biased region" description="Polar residues" evidence="1">
    <location>
        <begin position="60"/>
        <end position="71"/>
    </location>
</feature>
<keyword evidence="3" id="KW-1185">Reference proteome</keyword>
<proteinExistence type="predicted"/>
<sequence>MWSGGVEVAGHQTCRSWGRSMLQEPYWSRCGRRGEETRDSRGGEADPVATAGGQCGSDVPSVTSVAGSGQD</sequence>
<accession>A0AAV7W0Z4</accession>
<dbReference type="AlphaFoldDB" id="A0AAV7W0Z4"/>
<comment type="caution">
    <text evidence="2">The sequence shown here is derived from an EMBL/GenBank/DDBJ whole genome shotgun (WGS) entry which is preliminary data.</text>
</comment>
<feature type="compositionally biased region" description="Basic and acidic residues" evidence="1">
    <location>
        <begin position="32"/>
        <end position="44"/>
    </location>
</feature>
<organism evidence="2 3">
    <name type="scientific">Pleurodeles waltl</name>
    <name type="common">Iberian ribbed newt</name>
    <dbReference type="NCBI Taxonomy" id="8319"/>
    <lineage>
        <taxon>Eukaryota</taxon>
        <taxon>Metazoa</taxon>
        <taxon>Chordata</taxon>
        <taxon>Craniata</taxon>
        <taxon>Vertebrata</taxon>
        <taxon>Euteleostomi</taxon>
        <taxon>Amphibia</taxon>
        <taxon>Batrachia</taxon>
        <taxon>Caudata</taxon>
        <taxon>Salamandroidea</taxon>
        <taxon>Salamandridae</taxon>
        <taxon>Pleurodelinae</taxon>
        <taxon>Pleurodeles</taxon>
    </lineage>
</organism>
<gene>
    <name evidence="2" type="ORF">NDU88_002555</name>
</gene>